<evidence type="ECO:0000256" key="1">
    <source>
        <dbReference type="SAM" id="Phobius"/>
    </source>
</evidence>
<keyword evidence="1" id="KW-0472">Membrane</keyword>
<feature type="transmembrane region" description="Helical" evidence="1">
    <location>
        <begin position="60"/>
        <end position="78"/>
    </location>
</feature>
<evidence type="ECO:0000313" key="3">
    <source>
        <dbReference type="Proteomes" id="UP000632774"/>
    </source>
</evidence>
<dbReference type="EMBL" id="JADFFM010000002">
    <property type="protein sequence ID" value="MBE9667869.1"/>
    <property type="molecule type" value="Genomic_DNA"/>
</dbReference>
<organism evidence="2 3">
    <name type="scientific">Mucilaginibacter boryungensis</name>
    <dbReference type="NCBI Taxonomy" id="768480"/>
    <lineage>
        <taxon>Bacteria</taxon>
        <taxon>Pseudomonadati</taxon>
        <taxon>Bacteroidota</taxon>
        <taxon>Sphingobacteriia</taxon>
        <taxon>Sphingobacteriales</taxon>
        <taxon>Sphingobacteriaceae</taxon>
        <taxon>Mucilaginibacter</taxon>
    </lineage>
</organism>
<keyword evidence="3" id="KW-1185">Reference proteome</keyword>
<feature type="transmembrane region" description="Helical" evidence="1">
    <location>
        <begin position="26"/>
        <end position="48"/>
    </location>
</feature>
<keyword evidence="1" id="KW-1133">Transmembrane helix</keyword>
<protein>
    <recommendedName>
        <fullName evidence="4">SPW repeat-containing protein</fullName>
    </recommendedName>
</protein>
<evidence type="ECO:0008006" key="4">
    <source>
        <dbReference type="Google" id="ProtNLM"/>
    </source>
</evidence>
<feature type="transmembrane region" description="Helical" evidence="1">
    <location>
        <begin position="115"/>
        <end position="136"/>
    </location>
</feature>
<sequence length="150" mass="16504">MDEQYTEPEEKQENNEEAGVEIYSKMAIRGFSIFFSTLFGGALLFINLKNAGYKSAAYKVLAFAVGYTLLASILFSNIKGAVGGGSVILNLIGGVILADYFFPKYFPDNDYYPRSIWGALGVSLILCFSIILVLYYTGNLPELNIPAPKK</sequence>
<reference evidence="2 3" key="1">
    <citation type="submission" date="2020-10" db="EMBL/GenBank/DDBJ databases">
        <title>Mucilaginibacter mali sp. nov., isolated from rhizosphere soil of apple orchard.</title>
        <authorList>
            <person name="Lee J.-S."/>
            <person name="Kim H.S."/>
            <person name="Kim J.-S."/>
        </authorList>
    </citation>
    <scope>NUCLEOTIDE SEQUENCE [LARGE SCALE GENOMIC DNA]</scope>
    <source>
        <strain evidence="2 3">KCTC 23157</strain>
    </source>
</reference>
<evidence type="ECO:0000313" key="2">
    <source>
        <dbReference type="EMBL" id="MBE9667869.1"/>
    </source>
</evidence>
<proteinExistence type="predicted"/>
<name>A0ABR9XLC2_9SPHI</name>
<comment type="caution">
    <text evidence="2">The sequence shown here is derived from an EMBL/GenBank/DDBJ whole genome shotgun (WGS) entry which is preliminary data.</text>
</comment>
<feature type="transmembrane region" description="Helical" evidence="1">
    <location>
        <begin position="84"/>
        <end position="103"/>
    </location>
</feature>
<gene>
    <name evidence="2" type="ORF">IRJ18_15960</name>
</gene>
<dbReference type="RefSeq" id="WP_194107307.1">
    <property type="nucleotide sequence ID" value="NZ_JADFFM010000002.1"/>
</dbReference>
<keyword evidence="1" id="KW-0812">Transmembrane</keyword>
<accession>A0ABR9XLC2</accession>
<dbReference type="Proteomes" id="UP000632774">
    <property type="component" value="Unassembled WGS sequence"/>
</dbReference>